<proteinExistence type="predicted"/>
<name>A0A2P6QIS1_ROSCH</name>
<protein>
    <submittedName>
        <fullName evidence="2">Uncharacterized protein</fullName>
    </submittedName>
</protein>
<reference evidence="2 3" key="1">
    <citation type="journal article" date="2018" name="Nat. Genet.">
        <title>The Rosa genome provides new insights in the design of modern roses.</title>
        <authorList>
            <person name="Bendahmane M."/>
        </authorList>
    </citation>
    <scope>NUCLEOTIDE SEQUENCE [LARGE SCALE GENOMIC DNA]</scope>
    <source>
        <strain evidence="3">cv. Old Blush</strain>
    </source>
</reference>
<feature type="compositionally biased region" description="Polar residues" evidence="1">
    <location>
        <begin position="72"/>
        <end position="82"/>
    </location>
</feature>
<dbReference type="Gramene" id="PRQ34070">
    <property type="protein sequence ID" value="PRQ34070"/>
    <property type="gene ID" value="RchiOBHm_Chr5g0064771"/>
</dbReference>
<dbReference type="Proteomes" id="UP000238479">
    <property type="component" value="Chromosome 5"/>
</dbReference>
<evidence type="ECO:0000256" key="1">
    <source>
        <dbReference type="SAM" id="MobiDB-lite"/>
    </source>
</evidence>
<evidence type="ECO:0000313" key="3">
    <source>
        <dbReference type="Proteomes" id="UP000238479"/>
    </source>
</evidence>
<sequence length="82" mass="8825">MSFPGCFGPGINNVNIMFSFFMHNIGGKLYVTSITGQQLYLELKMEKGLKPSVASPSLRLRGSAANEGHLSLTMSQAKESTG</sequence>
<comment type="caution">
    <text evidence="2">The sequence shown here is derived from an EMBL/GenBank/DDBJ whole genome shotgun (WGS) entry which is preliminary data.</text>
</comment>
<dbReference type="EMBL" id="PDCK01000043">
    <property type="protein sequence ID" value="PRQ34070.1"/>
    <property type="molecule type" value="Genomic_DNA"/>
</dbReference>
<feature type="region of interest" description="Disordered" evidence="1">
    <location>
        <begin position="60"/>
        <end position="82"/>
    </location>
</feature>
<accession>A0A2P6QIS1</accession>
<gene>
    <name evidence="2" type="ORF">RchiOBHm_Chr5g0064771</name>
</gene>
<organism evidence="2 3">
    <name type="scientific">Rosa chinensis</name>
    <name type="common">China rose</name>
    <dbReference type="NCBI Taxonomy" id="74649"/>
    <lineage>
        <taxon>Eukaryota</taxon>
        <taxon>Viridiplantae</taxon>
        <taxon>Streptophyta</taxon>
        <taxon>Embryophyta</taxon>
        <taxon>Tracheophyta</taxon>
        <taxon>Spermatophyta</taxon>
        <taxon>Magnoliopsida</taxon>
        <taxon>eudicotyledons</taxon>
        <taxon>Gunneridae</taxon>
        <taxon>Pentapetalae</taxon>
        <taxon>rosids</taxon>
        <taxon>fabids</taxon>
        <taxon>Rosales</taxon>
        <taxon>Rosaceae</taxon>
        <taxon>Rosoideae</taxon>
        <taxon>Rosoideae incertae sedis</taxon>
        <taxon>Rosa</taxon>
    </lineage>
</organism>
<dbReference type="AlphaFoldDB" id="A0A2P6QIS1"/>
<keyword evidence="3" id="KW-1185">Reference proteome</keyword>
<evidence type="ECO:0000313" key="2">
    <source>
        <dbReference type="EMBL" id="PRQ34070.1"/>
    </source>
</evidence>